<dbReference type="RefSeq" id="WP_174410896.1">
    <property type="nucleotide sequence ID" value="NZ_BLVP01000036.1"/>
</dbReference>
<protein>
    <submittedName>
        <fullName evidence="1">Uncharacterized protein</fullName>
    </submittedName>
</protein>
<dbReference type="InterPro" id="IPR043019">
    <property type="entry name" value="GrlR_sf"/>
</dbReference>
<dbReference type="EMBL" id="BLVP01000036">
    <property type="protein sequence ID" value="GFM38274.1"/>
    <property type="molecule type" value="Genomic_DNA"/>
</dbReference>
<accession>A0A7J0BZ74</accession>
<comment type="caution">
    <text evidence="1">The sequence shown here is derived from an EMBL/GenBank/DDBJ whole genome shotgun (WGS) entry which is preliminary data.</text>
</comment>
<proteinExistence type="predicted"/>
<evidence type="ECO:0000313" key="1">
    <source>
        <dbReference type="EMBL" id="GFM38274.1"/>
    </source>
</evidence>
<organism evidence="1 2">
    <name type="scientific">Desulfovibrio psychrotolerans</name>
    <dbReference type="NCBI Taxonomy" id="415242"/>
    <lineage>
        <taxon>Bacteria</taxon>
        <taxon>Pseudomonadati</taxon>
        <taxon>Thermodesulfobacteriota</taxon>
        <taxon>Desulfovibrionia</taxon>
        <taxon>Desulfovibrionales</taxon>
        <taxon>Desulfovibrionaceae</taxon>
        <taxon>Desulfovibrio</taxon>
    </lineage>
</organism>
<sequence length="109" mass="11630">MDGIYYVEFGTSGGAGGGLVVLSSGKAHGGDLSYLYAGTYEENPNNFSAKVEVKHWKGPRNNIFGNVEKIDLVLSGKEVSAGTIKGQGHPVGAPQRQMVFEMNKLRDLA</sequence>
<gene>
    <name evidence="1" type="ORF">DSM19430T_29580</name>
</gene>
<dbReference type="AlphaFoldDB" id="A0A7J0BZ74"/>
<reference evidence="1 2" key="1">
    <citation type="submission" date="2020-05" db="EMBL/GenBank/DDBJ databases">
        <title>Draft genome sequence of Desulfovibrio psychrotolerans JS1T.</title>
        <authorList>
            <person name="Ueno A."/>
            <person name="Tamazawa S."/>
            <person name="Tamamura S."/>
            <person name="Murakami T."/>
            <person name="Kiyama T."/>
            <person name="Inomata H."/>
            <person name="Amano Y."/>
            <person name="Miyakawa K."/>
            <person name="Tamaki H."/>
            <person name="Naganuma T."/>
            <person name="Kaneko K."/>
        </authorList>
    </citation>
    <scope>NUCLEOTIDE SEQUENCE [LARGE SCALE GENOMIC DNA]</scope>
    <source>
        <strain evidence="1 2">JS1</strain>
    </source>
</reference>
<dbReference type="Gene3D" id="2.40.128.380">
    <property type="entry name" value="T3SS negative regulator GrlR"/>
    <property type="match status" value="1"/>
</dbReference>
<keyword evidence="2" id="KW-1185">Reference proteome</keyword>
<evidence type="ECO:0000313" key="2">
    <source>
        <dbReference type="Proteomes" id="UP000503820"/>
    </source>
</evidence>
<name>A0A7J0BZ74_9BACT</name>
<dbReference type="Proteomes" id="UP000503820">
    <property type="component" value="Unassembled WGS sequence"/>
</dbReference>